<dbReference type="InterPro" id="IPR052023">
    <property type="entry name" value="Histidine_kinase_KdpD"/>
</dbReference>
<dbReference type="InterPro" id="IPR003661">
    <property type="entry name" value="HisK_dim/P_dom"/>
</dbReference>
<proteinExistence type="predicted"/>
<feature type="transmembrane region" description="Helical" evidence="13">
    <location>
        <begin position="33"/>
        <end position="49"/>
    </location>
</feature>
<keyword evidence="7" id="KW-0547">Nucleotide-binding</keyword>
<evidence type="ECO:0000256" key="13">
    <source>
        <dbReference type="SAM" id="Phobius"/>
    </source>
</evidence>
<dbReference type="InterPro" id="IPR003594">
    <property type="entry name" value="HATPase_dom"/>
</dbReference>
<feature type="transmembrane region" description="Helical" evidence="13">
    <location>
        <begin position="85"/>
        <end position="107"/>
    </location>
</feature>
<evidence type="ECO:0000256" key="6">
    <source>
        <dbReference type="ARBA" id="ARBA00022692"/>
    </source>
</evidence>
<evidence type="ECO:0000256" key="1">
    <source>
        <dbReference type="ARBA" id="ARBA00000085"/>
    </source>
</evidence>
<dbReference type="GO" id="GO:0000155">
    <property type="term" value="F:phosphorelay sensor kinase activity"/>
    <property type="evidence" value="ECO:0007669"/>
    <property type="project" value="InterPro"/>
</dbReference>
<dbReference type="Pfam" id="PF00512">
    <property type="entry name" value="HisKA"/>
    <property type="match status" value="1"/>
</dbReference>
<dbReference type="GO" id="GO:0005524">
    <property type="term" value="F:ATP binding"/>
    <property type="evidence" value="ECO:0007669"/>
    <property type="project" value="UniProtKB-KW"/>
</dbReference>
<dbReference type="SUPFAM" id="SSF55874">
    <property type="entry name" value="ATPase domain of HSP90 chaperone/DNA topoisomerase II/histidine kinase"/>
    <property type="match status" value="1"/>
</dbReference>
<comment type="subcellular location">
    <subcellularLocation>
        <location evidence="2">Membrane</location>
        <topology evidence="2">Multi-pass membrane protein</topology>
    </subcellularLocation>
</comment>
<dbReference type="SMART" id="SM00388">
    <property type="entry name" value="HisKA"/>
    <property type="match status" value="1"/>
</dbReference>
<sequence length="492" mass="52435">MLDHWFRARYPIALALCALITALTLPLRGWLDLANIVMLFLLVVFVAAVKLGRGPAVLAAFLSVALVDLFFVPPHLSFTVVDAQYLVTFAVMLAVGLITSHLASHIADQNEAILSKERETSMLYQLARDLGAALALEQVVDIVGRFLRALDMDSAVLIDEGGAGHEALTTHGTLAIGDKARGIALTAYRQNAVVTDAGTTFLPFAGATRVRGVLVVARTCPMLQPLVAAVAPLSGIAIERIHYAQIAQQSEFEVQSEKLRSSILSSLSHDLRTPLTSLVGLADTLVDTLSDRQASPPDNAIETAGMLRDQSLAMHRMVSNLLEMARLQSGHVMLNKHWQPLDDIVGSSVRLLDDILAARQLDIALPADLPLISIDAVLMERVLCNLLENAAKYSTAGTPIGLTARVCPPNLEVSVCNEGAGFPPDRLDQVFDPFVRGFPGPTVAGTGIGLAVCRAIVSAHGGTIAAENALGKARVRLTLPLGTPPEMEGDLS</sequence>
<dbReference type="Gene3D" id="3.30.565.10">
    <property type="entry name" value="Histidine kinase-like ATPase, C-terminal domain"/>
    <property type="match status" value="1"/>
</dbReference>
<evidence type="ECO:0000256" key="11">
    <source>
        <dbReference type="ARBA" id="ARBA00023012"/>
    </source>
</evidence>
<dbReference type="Proteomes" id="UP000697998">
    <property type="component" value="Unassembled WGS sequence"/>
</dbReference>
<dbReference type="SUPFAM" id="SSF47384">
    <property type="entry name" value="Homodimeric domain of signal transducing histidine kinase"/>
    <property type="match status" value="1"/>
</dbReference>
<feature type="transmembrane region" description="Helical" evidence="13">
    <location>
        <begin position="56"/>
        <end position="73"/>
    </location>
</feature>
<reference evidence="15 16" key="1">
    <citation type="submission" date="2020-10" db="EMBL/GenBank/DDBJ databases">
        <title>Connecting structure to function with the recovery of over 1000 high-quality activated sludge metagenome-assembled genomes encoding full-length rRNA genes using long-read sequencing.</title>
        <authorList>
            <person name="Singleton C.M."/>
            <person name="Petriglieri F."/>
            <person name="Kristensen J.M."/>
            <person name="Kirkegaard R.H."/>
            <person name="Michaelsen T.Y."/>
            <person name="Andersen M.H."/>
            <person name="Karst S.M."/>
            <person name="Dueholm M.S."/>
            <person name="Nielsen P.H."/>
            <person name="Albertsen M."/>
        </authorList>
    </citation>
    <scope>NUCLEOTIDE SEQUENCE [LARGE SCALE GENOMIC DNA]</scope>
    <source>
        <strain evidence="15">EsbW_18-Q3-R4-48_BATAC.285</strain>
    </source>
</reference>
<dbReference type="SMART" id="SM00387">
    <property type="entry name" value="HATPase_c"/>
    <property type="match status" value="1"/>
</dbReference>
<dbReference type="InterPro" id="IPR029016">
    <property type="entry name" value="GAF-like_dom_sf"/>
</dbReference>
<dbReference type="InterPro" id="IPR025201">
    <property type="entry name" value="KdpD_TM"/>
</dbReference>
<dbReference type="InterPro" id="IPR004358">
    <property type="entry name" value="Sig_transdc_His_kin-like_C"/>
</dbReference>
<dbReference type="GO" id="GO:0005886">
    <property type="term" value="C:plasma membrane"/>
    <property type="evidence" value="ECO:0007669"/>
    <property type="project" value="TreeGrafter"/>
</dbReference>
<feature type="transmembrane region" description="Helical" evidence="13">
    <location>
        <begin position="12"/>
        <end position="27"/>
    </location>
</feature>
<organism evidence="15 16">
    <name type="scientific">Candidatus Accumulibacter proximus</name>
    <dbReference type="NCBI Taxonomy" id="2954385"/>
    <lineage>
        <taxon>Bacteria</taxon>
        <taxon>Pseudomonadati</taxon>
        <taxon>Pseudomonadota</taxon>
        <taxon>Betaproteobacteria</taxon>
        <taxon>Candidatus Accumulibacter</taxon>
    </lineage>
</organism>
<keyword evidence="5" id="KW-0808">Transferase</keyword>
<dbReference type="Gene3D" id="1.20.120.620">
    <property type="entry name" value="Backbone structure of the membrane domain of e. Coli histidine kinase receptor kdpd"/>
    <property type="match status" value="1"/>
</dbReference>
<dbReference type="EMBL" id="JADJMH010000027">
    <property type="protein sequence ID" value="MBK7676836.1"/>
    <property type="molecule type" value="Genomic_DNA"/>
</dbReference>
<dbReference type="EC" id="2.7.13.3" evidence="3"/>
<dbReference type="InterPro" id="IPR038318">
    <property type="entry name" value="KdpD_sf"/>
</dbReference>
<evidence type="ECO:0000256" key="9">
    <source>
        <dbReference type="ARBA" id="ARBA00022840"/>
    </source>
</evidence>
<feature type="domain" description="Histidine kinase" evidence="14">
    <location>
        <begin position="266"/>
        <end position="483"/>
    </location>
</feature>
<dbReference type="AlphaFoldDB" id="A0A935UH86"/>
<dbReference type="InterPro" id="IPR036097">
    <property type="entry name" value="HisK_dim/P_sf"/>
</dbReference>
<keyword evidence="12 13" id="KW-0472">Membrane</keyword>
<dbReference type="InterPro" id="IPR005467">
    <property type="entry name" value="His_kinase_dom"/>
</dbReference>
<evidence type="ECO:0000256" key="4">
    <source>
        <dbReference type="ARBA" id="ARBA00022553"/>
    </source>
</evidence>
<dbReference type="PROSITE" id="PS50109">
    <property type="entry name" value="HIS_KIN"/>
    <property type="match status" value="1"/>
</dbReference>
<dbReference type="CDD" id="cd00082">
    <property type="entry name" value="HisKA"/>
    <property type="match status" value="1"/>
</dbReference>
<dbReference type="Gene3D" id="3.30.450.40">
    <property type="match status" value="1"/>
</dbReference>
<evidence type="ECO:0000256" key="12">
    <source>
        <dbReference type="ARBA" id="ARBA00023136"/>
    </source>
</evidence>
<evidence type="ECO:0000259" key="14">
    <source>
        <dbReference type="PROSITE" id="PS50109"/>
    </source>
</evidence>
<keyword evidence="11" id="KW-0902">Two-component regulatory system</keyword>
<dbReference type="Pfam" id="PF02518">
    <property type="entry name" value="HATPase_c"/>
    <property type="match status" value="1"/>
</dbReference>
<evidence type="ECO:0000313" key="16">
    <source>
        <dbReference type="Proteomes" id="UP000697998"/>
    </source>
</evidence>
<evidence type="ECO:0000313" key="15">
    <source>
        <dbReference type="EMBL" id="MBK7676836.1"/>
    </source>
</evidence>
<evidence type="ECO:0000256" key="10">
    <source>
        <dbReference type="ARBA" id="ARBA00022989"/>
    </source>
</evidence>
<evidence type="ECO:0000256" key="5">
    <source>
        <dbReference type="ARBA" id="ARBA00022679"/>
    </source>
</evidence>
<evidence type="ECO:0000256" key="8">
    <source>
        <dbReference type="ARBA" id="ARBA00022777"/>
    </source>
</evidence>
<comment type="catalytic activity">
    <reaction evidence="1">
        <text>ATP + protein L-histidine = ADP + protein N-phospho-L-histidine.</text>
        <dbReference type="EC" id="2.7.13.3"/>
    </reaction>
</comment>
<keyword evidence="8" id="KW-0418">Kinase</keyword>
<dbReference type="Pfam" id="PF13493">
    <property type="entry name" value="DUF4118"/>
    <property type="match status" value="1"/>
</dbReference>
<accession>A0A935UH86</accession>
<dbReference type="PANTHER" id="PTHR45569:SF1">
    <property type="entry name" value="SENSOR PROTEIN KDPD"/>
    <property type="match status" value="1"/>
</dbReference>
<comment type="caution">
    <text evidence="15">The sequence shown here is derived from an EMBL/GenBank/DDBJ whole genome shotgun (WGS) entry which is preliminary data.</text>
</comment>
<keyword evidence="6 13" id="KW-0812">Transmembrane</keyword>
<keyword evidence="9" id="KW-0067">ATP-binding</keyword>
<dbReference type="InterPro" id="IPR036890">
    <property type="entry name" value="HATPase_C_sf"/>
</dbReference>
<dbReference type="PANTHER" id="PTHR45569">
    <property type="entry name" value="SENSOR PROTEIN KDPD"/>
    <property type="match status" value="1"/>
</dbReference>
<keyword evidence="10 13" id="KW-1133">Transmembrane helix</keyword>
<evidence type="ECO:0000256" key="2">
    <source>
        <dbReference type="ARBA" id="ARBA00004141"/>
    </source>
</evidence>
<name>A0A935UH86_9PROT</name>
<protein>
    <recommendedName>
        <fullName evidence="3">histidine kinase</fullName>
        <ecNumber evidence="3">2.7.13.3</ecNumber>
    </recommendedName>
</protein>
<dbReference type="Gene3D" id="1.10.287.130">
    <property type="match status" value="1"/>
</dbReference>
<keyword evidence="4" id="KW-0597">Phosphoprotein</keyword>
<evidence type="ECO:0000256" key="7">
    <source>
        <dbReference type="ARBA" id="ARBA00022741"/>
    </source>
</evidence>
<dbReference type="PRINTS" id="PR00344">
    <property type="entry name" value="BCTRLSENSOR"/>
</dbReference>
<evidence type="ECO:0000256" key="3">
    <source>
        <dbReference type="ARBA" id="ARBA00012438"/>
    </source>
</evidence>
<gene>
    <name evidence="15" type="ORF">IPJ27_19920</name>
</gene>